<dbReference type="Pfam" id="PF02777">
    <property type="entry name" value="Sod_Fe_C"/>
    <property type="match status" value="2"/>
</dbReference>
<evidence type="ECO:0000256" key="4">
    <source>
        <dbReference type="ARBA" id="ARBA00023002"/>
    </source>
</evidence>
<accession>A0A0G0JBM9</accession>
<evidence type="ECO:0000313" key="8">
    <source>
        <dbReference type="EMBL" id="KKQ34169.1"/>
    </source>
</evidence>
<evidence type="ECO:0000259" key="7">
    <source>
        <dbReference type="Pfam" id="PF02777"/>
    </source>
</evidence>
<dbReference type="GO" id="GO:0046872">
    <property type="term" value="F:metal ion binding"/>
    <property type="evidence" value="ECO:0007669"/>
    <property type="project" value="UniProtKB-KW"/>
</dbReference>
<dbReference type="PRINTS" id="PR01703">
    <property type="entry name" value="MNSODISMTASE"/>
</dbReference>
<dbReference type="InterPro" id="IPR019832">
    <property type="entry name" value="Mn/Fe_SOD_C"/>
</dbReference>
<gene>
    <name evidence="8" type="ORF">US50_C0059G0002</name>
</gene>
<evidence type="ECO:0000259" key="6">
    <source>
        <dbReference type="Pfam" id="PF00081"/>
    </source>
</evidence>
<feature type="domain" description="Manganese/iron superoxide dismutase C-terminal" evidence="7">
    <location>
        <begin position="175"/>
        <end position="213"/>
    </location>
</feature>
<comment type="caution">
    <text evidence="8">The sequence shown here is derived from an EMBL/GenBank/DDBJ whole genome shotgun (WGS) entry which is preliminary data.</text>
</comment>
<dbReference type="InterPro" id="IPR019833">
    <property type="entry name" value="Mn/Fe_SOD_BS"/>
</dbReference>
<dbReference type="SUPFAM" id="SSF46609">
    <property type="entry name" value="Fe,Mn superoxide dismutase (SOD), N-terminal domain"/>
    <property type="match status" value="2"/>
</dbReference>
<dbReference type="PROSITE" id="PS00088">
    <property type="entry name" value="SOD_MN"/>
    <property type="match status" value="1"/>
</dbReference>
<dbReference type="PANTHER" id="PTHR43595">
    <property type="entry name" value="37S RIBOSOMAL PROTEIN S26, MITOCHONDRIAL"/>
    <property type="match status" value="1"/>
</dbReference>
<dbReference type="EMBL" id="LBTF01000059">
    <property type="protein sequence ID" value="KKQ34169.1"/>
    <property type="molecule type" value="Genomic_DNA"/>
</dbReference>
<dbReference type="Gene3D" id="1.10.287.990">
    <property type="entry name" value="Fe,Mn superoxide dismutase (SOD) domain"/>
    <property type="match status" value="1"/>
</dbReference>
<keyword evidence="3" id="KW-0479">Metal-binding</keyword>
<dbReference type="InterPro" id="IPR019831">
    <property type="entry name" value="Mn/Fe_SOD_N"/>
</dbReference>
<dbReference type="EC" id="1.15.1.1" evidence="2"/>
<protein>
    <recommendedName>
        <fullName evidence="2">superoxide dismutase</fullName>
        <ecNumber evidence="2">1.15.1.1</ecNumber>
    </recommendedName>
</protein>
<feature type="domain" description="Manganese/iron superoxide dismutase C-terminal" evidence="7">
    <location>
        <begin position="248"/>
        <end position="306"/>
    </location>
</feature>
<feature type="region of interest" description="Disordered" evidence="5">
    <location>
        <begin position="135"/>
        <end position="170"/>
    </location>
</feature>
<dbReference type="GO" id="GO:0004784">
    <property type="term" value="F:superoxide dismutase activity"/>
    <property type="evidence" value="ECO:0007669"/>
    <property type="project" value="UniProtKB-EC"/>
</dbReference>
<dbReference type="SUPFAM" id="SSF54719">
    <property type="entry name" value="Fe,Mn superoxide dismutase (SOD), C-terminal domain"/>
    <property type="match status" value="1"/>
</dbReference>
<evidence type="ECO:0000256" key="5">
    <source>
        <dbReference type="SAM" id="MobiDB-lite"/>
    </source>
</evidence>
<dbReference type="PANTHER" id="PTHR43595:SF2">
    <property type="entry name" value="SMALL RIBOSOMAL SUBUNIT PROTEIN MS42"/>
    <property type="match status" value="1"/>
</dbReference>
<dbReference type="InterPro" id="IPR036324">
    <property type="entry name" value="Mn/Fe_SOD_N_sf"/>
</dbReference>
<evidence type="ECO:0000256" key="2">
    <source>
        <dbReference type="ARBA" id="ARBA00012682"/>
    </source>
</evidence>
<dbReference type="InterPro" id="IPR001189">
    <property type="entry name" value="Mn/Fe_SOD"/>
</dbReference>
<organism evidence="8 9">
    <name type="scientific">Candidatus Nomurabacteria bacterium GW2011_GWB1_37_5</name>
    <dbReference type="NCBI Taxonomy" id="1618742"/>
    <lineage>
        <taxon>Bacteria</taxon>
        <taxon>Candidatus Nomuraibacteriota</taxon>
    </lineage>
</organism>
<dbReference type="Proteomes" id="UP000033876">
    <property type="component" value="Unassembled WGS sequence"/>
</dbReference>
<comment type="similarity">
    <text evidence="1">Belongs to the iron/manganese superoxide dismutase family.</text>
</comment>
<keyword evidence="4" id="KW-0560">Oxidoreductase</keyword>
<evidence type="ECO:0000256" key="1">
    <source>
        <dbReference type="ARBA" id="ARBA00008714"/>
    </source>
</evidence>
<reference evidence="8 9" key="1">
    <citation type="journal article" date="2015" name="Nature">
        <title>rRNA introns, odd ribosomes, and small enigmatic genomes across a large radiation of phyla.</title>
        <authorList>
            <person name="Brown C.T."/>
            <person name="Hug L.A."/>
            <person name="Thomas B.C."/>
            <person name="Sharon I."/>
            <person name="Castelle C.J."/>
            <person name="Singh A."/>
            <person name="Wilkins M.J."/>
            <person name="Williams K.H."/>
            <person name="Banfield J.F."/>
        </authorList>
    </citation>
    <scope>NUCLEOTIDE SEQUENCE [LARGE SCALE GENOMIC DNA]</scope>
</reference>
<proteinExistence type="inferred from homology"/>
<evidence type="ECO:0000256" key="3">
    <source>
        <dbReference type="ARBA" id="ARBA00022723"/>
    </source>
</evidence>
<dbReference type="Pfam" id="PF00081">
    <property type="entry name" value="Sod_Fe_N"/>
    <property type="match status" value="2"/>
</dbReference>
<feature type="domain" description="Manganese/iron superoxide dismutase N-terminal" evidence="6">
    <location>
        <begin position="93"/>
        <end position="129"/>
    </location>
</feature>
<dbReference type="PATRIC" id="fig|1618742.3.peg.814"/>
<feature type="compositionally biased region" description="Basic and acidic residues" evidence="5">
    <location>
        <begin position="135"/>
        <end position="147"/>
    </location>
</feature>
<dbReference type="AlphaFoldDB" id="A0A0G0JBM9"/>
<dbReference type="GO" id="GO:0005737">
    <property type="term" value="C:cytoplasm"/>
    <property type="evidence" value="ECO:0007669"/>
    <property type="project" value="TreeGrafter"/>
</dbReference>
<dbReference type="Gene3D" id="3.55.40.20">
    <property type="entry name" value="Iron/manganese superoxide dismutase, C-terminal domain"/>
    <property type="match status" value="1"/>
</dbReference>
<name>A0A0G0JBM9_9BACT</name>
<sequence length="309" mass="35014">MFTLPKLEYSYDALEPYIDTKTMEIHHTKHHQAYVDKLNKALESEISGGKTPGVKDAPDLSKSGAIGYKSQSFRAPTPGVEEPEISDFDNMKKLETLLANLDKIPEEIKTAVRNNAGGHYNHSFFWQIMTPADVKKPKSSERGRSSDSTESCRAVSIEARPEVRPQGDDFGLGNNLEAAITNSFGSFENFKKEFSEKALSFFGSGWVWLVAEEPKFGKTPGLEVGPQDVPRSDLLNLTPGVDENFGTKKLQIITTPNQDSPISQNLKPILCLDLWEHSFYLKWQHQKNKYIESWWNIINWQKVEENYLN</sequence>
<feature type="domain" description="Manganese/iron superoxide dismutase N-terminal" evidence="6">
    <location>
        <begin position="2"/>
        <end position="44"/>
    </location>
</feature>
<evidence type="ECO:0000313" key="9">
    <source>
        <dbReference type="Proteomes" id="UP000033876"/>
    </source>
</evidence>
<dbReference type="InterPro" id="IPR036314">
    <property type="entry name" value="SOD_C_sf"/>
</dbReference>